<organism evidence="1 2">
    <name type="scientific">Thermococcus profundus</name>
    <dbReference type="NCBI Taxonomy" id="49899"/>
    <lineage>
        <taxon>Archaea</taxon>
        <taxon>Methanobacteriati</taxon>
        <taxon>Methanobacteriota</taxon>
        <taxon>Thermococci</taxon>
        <taxon>Thermococcales</taxon>
        <taxon>Thermococcaceae</taxon>
        <taxon>Thermococcus</taxon>
    </lineage>
</organism>
<dbReference type="OrthoDB" id="95136at2157"/>
<accession>A0A2Z2MKI4</accession>
<dbReference type="GeneID" id="33319550"/>
<dbReference type="Proteomes" id="UP000250179">
    <property type="component" value="Chromosome"/>
</dbReference>
<reference evidence="1 2" key="1">
    <citation type="submission" date="2016-03" db="EMBL/GenBank/DDBJ databases">
        <title>Complete genome sequence of Thermococcus profundus strain DT5432.</title>
        <authorList>
            <person name="Oger P.M."/>
        </authorList>
    </citation>
    <scope>NUCLEOTIDE SEQUENCE [LARGE SCALE GENOMIC DNA]</scope>
    <source>
        <strain evidence="1 2">DT 5432</strain>
    </source>
</reference>
<protein>
    <submittedName>
        <fullName evidence="1">Uncharacterized protein</fullName>
    </submittedName>
</protein>
<gene>
    <name evidence="1" type="ORF">A3L09_04015</name>
</gene>
<dbReference type="EMBL" id="CP014862">
    <property type="protein sequence ID" value="ASJ02478.1"/>
    <property type="molecule type" value="Genomic_DNA"/>
</dbReference>
<sequence length="66" mass="7736">MGEVKVRVMVPDGMEEIFKRELSAILESLWKAKKKQRVKIDDVFGMMPSEKSAKELRMELYEEIFG</sequence>
<dbReference type="AlphaFoldDB" id="A0A2Z2MKI4"/>
<name>A0A2Z2MKI4_THEPR</name>
<evidence type="ECO:0000313" key="2">
    <source>
        <dbReference type="Proteomes" id="UP000250179"/>
    </source>
</evidence>
<keyword evidence="2" id="KW-1185">Reference proteome</keyword>
<dbReference type="RefSeq" id="WP_088857739.1">
    <property type="nucleotide sequence ID" value="NZ_CP014862.1"/>
</dbReference>
<evidence type="ECO:0000313" key="1">
    <source>
        <dbReference type="EMBL" id="ASJ02478.1"/>
    </source>
</evidence>
<dbReference type="KEGG" id="tprf:A3L09_04015"/>
<proteinExistence type="predicted"/>